<evidence type="ECO:0000313" key="10">
    <source>
        <dbReference type="EMBL" id="MFD1393613.1"/>
    </source>
</evidence>
<keyword evidence="7" id="KW-0055">Arginine biosynthesis</keyword>
<keyword evidence="11" id="KW-1185">Reference proteome</keyword>
<dbReference type="InterPro" id="IPR036251">
    <property type="entry name" value="Arg_repress_C_sf"/>
</dbReference>
<proteinExistence type="inferred from homology"/>
<evidence type="ECO:0000256" key="7">
    <source>
        <dbReference type="HAMAP-Rule" id="MF_00173"/>
    </source>
</evidence>
<dbReference type="InterPro" id="IPR020899">
    <property type="entry name" value="Arg_repress_C"/>
</dbReference>
<dbReference type="InterPro" id="IPR020900">
    <property type="entry name" value="Arg_repress_DNA-bd"/>
</dbReference>
<evidence type="ECO:0000313" key="11">
    <source>
        <dbReference type="Proteomes" id="UP001597249"/>
    </source>
</evidence>
<keyword evidence="4 7" id="KW-0805">Transcription regulation</keyword>
<comment type="function">
    <text evidence="7">Regulates arginine biosynthesis genes.</text>
</comment>
<evidence type="ECO:0000256" key="4">
    <source>
        <dbReference type="ARBA" id="ARBA00023015"/>
    </source>
</evidence>
<protein>
    <recommendedName>
        <fullName evidence="7">Arginine repressor</fullName>
    </recommendedName>
</protein>
<comment type="subcellular location">
    <subcellularLocation>
        <location evidence="1 7">Cytoplasm</location>
    </subcellularLocation>
</comment>
<dbReference type="Gene3D" id="1.10.10.10">
    <property type="entry name" value="Winged helix-like DNA-binding domain superfamily/Winged helix DNA-binding domain"/>
    <property type="match status" value="1"/>
</dbReference>
<evidence type="ECO:0000256" key="1">
    <source>
        <dbReference type="ARBA" id="ARBA00004496"/>
    </source>
</evidence>
<keyword evidence="3 7" id="KW-0963">Cytoplasm</keyword>
<dbReference type="HAMAP" id="MF_00173">
    <property type="entry name" value="Arg_repressor"/>
    <property type="match status" value="1"/>
</dbReference>
<dbReference type="SUPFAM" id="SSF46785">
    <property type="entry name" value="Winged helix' DNA-binding domain"/>
    <property type="match status" value="1"/>
</dbReference>
<dbReference type="InterPro" id="IPR001669">
    <property type="entry name" value="Arg_repress"/>
</dbReference>
<comment type="caution">
    <text evidence="10">The sequence shown here is derived from an EMBL/GenBank/DDBJ whole genome shotgun (WGS) entry which is preliminary data.</text>
</comment>
<organism evidence="10 11">
    <name type="scientific">Lacticaseibacillus jixianensis</name>
    <dbReference type="NCBI Taxonomy" id="2486012"/>
    <lineage>
        <taxon>Bacteria</taxon>
        <taxon>Bacillati</taxon>
        <taxon>Bacillota</taxon>
        <taxon>Bacilli</taxon>
        <taxon>Lactobacillales</taxon>
        <taxon>Lactobacillaceae</taxon>
        <taxon>Lacticaseibacillus</taxon>
    </lineage>
</organism>
<sequence>MQKSERQAQIRALVESTPIERQGDFVAALAARGIAVTQATISRDIKDMQLVKVPMTNGHYRYSLPPERQLAPLDKLRRTLQAAYLRGDVMDQFVYLVMSPGTAPAVGNLIEQLMDPRIFATIAGDASILLVCRGGAEAKAVLKMLDEMV</sequence>
<keyword evidence="7" id="KW-0028">Amino-acid biosynthesis</keyword>
<dbReference type="PRINTS" id="PR01467">
    <property type="entry name" value="ARGREPRESSOR"/>
</dbReference>
<dbReference type="RefSeq" id="WP_125585573.1">
    <property type="nucleotide sequence ID" value="NZ_JBHTMO010000026.1"/>
</dbReference>
<dbReference type="EMBL" id="JBHTMO010000026">
    <property type="protein sequence ID" value="MFD1393613.1"/>
    <property type="molecule type" value="Genomic_DNA"/>
</dbReference>
<evidence type="ECO:0000256" key="2">
    <source>
        <dbReference type="ARBA" id="ARBA00008316"/>
    </source>
</evidence>
<dbReference type="SUPFAM" id="SSF55252">
    <property type="entry name" value="C-terminal domain of arginine repressor"/>
    <property type="match status" value="1"/>
</dbReference>
<dbReference type="Gene3D" id="3.30.1360.40">
    <property type="match status" value="1"/>
</dbReference>
<gene>
    <name evidence="7" type="primary">argR</name>
    <name evidence="10" type="ORF">ACFQ3L_08560</name>
</gene>
<comment type="pathway">
    <text evidence="7">Amino-acid biosynthesis; L-arginine biosynthesis [regulation].</text>
</comment>
<reference evidence="11" key="1">
    <citation type="journal article" date="2019" name="Int. J. Syst. Evol. Microbiol.">
        <title>The Global Catalogue of Microorganisms (GCM) 10K type strain sequencing project: providing services to taxonomists for standard genome sequencing and annotation.</title>
        <authorList>
            <consortium name="The Broad Institute Genomics Platform"/>
            <consortium name="The Broad Institute Genome Sequencing Center for Infectious Disease"/>
            <person name="Wu L."/>
            <person name="Ma J."/>
        </authorList>
    </citation>
    <scope>NUCLEOTIDE SEQUENCE [LARGE SCALE GENOMIC DNA]</scope>
    <source>
        <strain evidence="11">CCM 8911</strain>
    </source>
</reference>
<feature type="domain" description="Arginine repressor DNA-binding" evidence="8">
    <location>
        <begin position="1"/>
        <end position="68"/>
    </location>
</feature>
<accession>A0ABW4BBA9</accession>
<dbReference type="InterPro" id="IPR036388">
    <property type="entry name" value="WH-like_DNA-bd_sf"/>
</dbReference>
<feature type="domain" description="Arginine repressor C-terminal" evidence="9">
    <location>
        <begin position="83"/>
        <end position="146"/>
    </location>
</feature>
<evidence type="ECO:0000256" key="5">
    <source>
        <dbReference type="ARBA" id="ARBA00023125"/>
    </source>
</evidence>
<dbReference type="PANTHER" id="PTHR34471:SF1">
    <property type="entry name" value="ARGININE REPRESSOR"/>
    <property type="match status" value="1"/>
</dbReference>
<dbReference type="PANTHER" id="PTHR34471">
    <property type="entry name" value="ARGININE REPRESSOR"/>
    <property type="match status" value="1"/>
</dbReference>
<dbReference type="Pfam" id="PF02863">
    <property type="entry name" value="Arg_repressor_C"/>
    <property type="match status" value="1"/>
</dbReference>
<evidence type="ECO:0000259" key="9">
    <source>
        <dbReference type="Pfam" id="PF02863"/>
    </source>
</evidence>
<dbReference type="Proteomes" id="UP001597249">
    <property type="component" value="Unassembled WGS sequence"/>
</dbReference>
<comment type="similarity">
    <text evidence="2 7">Belongs to the ArgR family.</text>
</comment>
<dbReference type="InterPro" id="IPR036390">
    <property type="entry name" value="WH_DNA-bd_sf"/>
</dbReference>
<keyword evidence="5 7" id="KW-0238">DNA-binding</keyword>
<dbReference type="Pfam" id="PF01316">
    <property type="entry name" value="Arg_repressor"/>
    <property type="match status" value="1"/>
</dbReference>
<evidence type="ECO:0000259" key="8">
    <source>
        <dbReference type="Pfam" id="PF01316"/>
    </source>
</evidence>
<name>A0ABW4BBA9_9LACO</name>
<keyword evidence="6 7" id="KW-0804">Transcription</keyword>
<evidence type="ECO:0000256" key="6">
    <source>
        <dbReference type="ARBA" id="ARBA00023163"/>
    </source>
</evidence>
<evidence type="ECO:0000256" key="3">
    <source>
        <dbReference type="ARBA" id="ARBA00022490"/>
    </source>
</evidence>
<keyword evidence="7" id="KW-0678">Repressor</keyword>